<reference evidence="5" key="1">
    <citation type="submission" date="2017-01" db="EMBL/GenBank/DDBJ databases">
        <authorList>
            <person name="Varghese N."/>
            <person name="Submissions S."/>
        </authorList>
    </citation>
    <scope>NUCLEOTIDE SEQUENCE [LARGE SCALE GENOMIC DNA]</scope>
    <source>
        <strain evidence="5">DSM 19945</strain>
    </source>
</reference>
<feature type="domain" description="Glycosyltransferase subfamily 4-like N-terminal" evidence="3">
    <location>
        <begin position="27"/>
        <end position="182"/>
    </location>
</feature>
<protein>
    <submittedName>
        <fullName evidence="4">N-acetylgalactosamine-N,N'-diacetylbacillosaminyl-diphospho-undecaprenol 4-alpha-N-acetylgalactosaminyltransferase</fullName>
    </submittedName>
</protein>
<dbReference type="AlphaFoldDB" id="A0A1N7MSY9"/>
<evidence type="ECO:0000313" key="4">
    <source>
        <dbReference type="EMBL" id="SIS89216.1"/>
    </source>
</evidence>
<evidence type="ECO:0000259" key="3">
    <source>
        <dbReference type="Pfam" id="PF13579"/>
    </source>
</evidence>
<organism evidence="4 5">
    <name type="scientific">Rhodobacter aestuarii</name>
    <dbReference type="NCBI Taxonomy" id="453582"/>
    <lineage>
        <taxon>Bacteria</taxon>
        <taxon>Pseudomonadati</taxon>
        <taxon>Pseudomonadota</taxon>
        <taxon>Alphaproteobacteria</taxon>
        <taxon>Rhodobacterales</taxon>
        <taxon>Rhodobacter group</taxon>
        <taxon>Rhodobacter</taxon>
    </lineage>
</organism>
<keyword evidence="5" id="KW-1185">Reference proteome</keyword>
<dbReference type="Pfam" id="PF13692">
    <property type="entry name" value="Glyco_trans_1_4"/>
    <property type="match status" value="1"/>
</dbReference>
<keyword evidence="2 4" id="KW-0808">Transferase</keyword>
<evidence type="ECO:0000256" key="1">
    <source>
        <dbReference type="ARBA" id="ARBA00022676"/>
    </source>
</evidence>
<proteinExistence type="predicted"/>
<evidence type="ECO:0000313" key="5">
    <source>
        <dbReference type="Proteomes" id="UP000186221"/>
    </source>
</evidence>
<gene>
    <name evidence="4" type="ORF">SAMN05421580_106166</name>
</gene>
<dbReference type="SUPFAM" id="SSF53756">
    <property type="entry name" value="UDP-Glycosyltransferase/glycogen phosphorylase"/>
    <property type="match status" value="1"/>
</dbReference>
<keyword evidence="1" id="KW-0328">Glycosyltransferase</keyword>
<name>A0A1N7MSY9_9RHOB</name>
<dbReference type="Gene3D" id="3.40.50.2000">
    <property type="entry name" value="Glycogen Phosphorylase B"/>
    <property type="match status" value="2"/>
</dbReference>
<dbReference type="STRING" id="453582.SAMN05421580_106166"/>
<dbReference type="RefSeq" id="WP_175610444.1">
    <property type="nucleotide sequence ID" value="NZ_FTOG01000006.1"/>
</dbReference>
<dbReference type="GO" id="GO:0016757">
    <property type="term" value="F:glycosyltransferase activity"/>
    <property type="evidence" value="ECO:0007669"/>
    <property type="project" value="UniProtKB-KW"/>
</dbReference>
<dbReference type="InterPro" id="IPR028098">
    <property type="entry name" value="Glyco_trans_4-like_N"/>
</dbReference>
<dbReference type="Pfam" id="PF13579">
    <property type="entry name" value="Glyco_trans_4_4"/>
    <property type="match status" value="1"/>
</dbReference>
<evidence type="ECO:0000256" key="2">
    <source>
        <dbReference type="ARBA" id="ARBA00022679"/>
    </source>
</evidence>
<dbReference type="PANTHER" id="PTHR12526">
    <property type="entry name" value="GLYCOSYLTRANSFERASE"/>
    <property type="match status" value="1"/>
</dbReference>
<sequence>MNQMRIPDLPPLPPRKITFLINSMEGGGAERAMANLIGHLLPHLPDCRVELILLDDLPRAQVLPEGVRVVTLDGGGSMLRSARALARYWLKGGAPDLCISFLARANCLNAWFAQATGHEAIISERVQTSAHLASARGAAVLRLITRLSYPRAAAVVPVSQGVALDLERNFGVKSARMTVIGNPIDAAHLQRLALQAPAIALPKRYLLAMGRLVPNKNFPMLLAAYAKANPKSDLVILGEGSERAALTKQIAALGLTGRVHLPGFVANPYPVIAGSDYLVSASNAEGFPNTLIEAMALGRAVVATDCPSGPAEVLGGDAPIGSGRAVRAAHGVLCPMNDSRAMAEALGWLEDIALRTTLAAQAQSRAQDFGVDAVVHRYLGLIHAACPRFAAASPDALIGKGD</sequence>
<dbReference type="PANTHER" id="PTHR12526:SF510">
    <property type="entry name" value="D-INOSITOL 3-PHOSPHATE GLYCOSYLTRANSFERASE"/>
    <property type="match status" value="1"/>
</dbReference>
<dbReference type="CDD" id="cd03811">
    <property type="entry name" value="GT4_GT28_WabH-like"/>
    <property type="match status" value="1"/>
</dbReference>
<accession>A0A1N7MSY9</accession>
<dbReference type="Proteomes" id="UP000186221">
    <property type="component" value="Unassembled WGS sequence"/>
</dbReference>
<dbReference type="EMBL" id="FTOG01000006">
    <property type="protein sequence ID" value="SIS89216.1"/>
    <property type="molecule type" value="Genomic_DNA"/>
</dbReference>